<dbReference type="InterPro" id="IPR016186">
    <property type="entry name" value="C-type_lectin-like/link_sf"/>
</dbReference>
<dbReference type="Gene3D" id="3.10.100.10">
    <property type="entry name" value="Mannose-Binding Protein A, subunit A"/>
    <property type="match status" value="1"/>
</dbReference>
<sequence length="655" mass="76277">MCISLSSTTEHWFVFDQYQFPGFNTPLFTLISSSINQTTQEEHLNISFSLSTYDRTILVDITKRNSNGTIQQQEQLIKLNIERADLLYNSVNHMIFIAIRNQNKLETYVNCKLIDSYFFYSTNLIDENENNNNNSFYKIDKINDKIEHYQITPTSEQTQHEIFDAFSCKQTDITIPSEVNSSSKIGRPLIRKMQHVIEKVQRRKLRARRQNNQQTSLTLSSDSLTIIYKPNIDKINVNKTSFYTILNIPQLKFHIQYYPKEHLFNIRFNNENRTQFILFADKSADRIFSSNASLIIFLHITSTMITCYVNCELTDQELIIDSFYVQNILRQIMDNNQHEYNRQSTLILYNKSIDQIAANFFCLKLDKKNEELLPDKYALRKFANALDILVNSLDTSNNNEKTSLTIPPTSATTTTTQSVSAVNIPLINGFGSLKAPPINPNMDTTTIFNEIITYDKLCSTDDDCDTTRTSMKCQSGHCICPKRLFYSNNLHRCITCHDLLIGNRCFRLSNHKSTWFEANDYCQDDNTIDEGQEYTMKLASNLNRTDIQYLKESFLLETDHEQLDYIYWIGATSNFDTRKLHQINYRNKRQIPTTIFRWYDNGETAQLNLHDIWCSQTDYSSLTTINNNELCVSITSCGLYADDCQRNYRFLCEAV</sequence>
<dbReference type="InterPro" id="IPR001304">
    <property type="entry name" value="C-type_lectin-like"/>
</dbReference>
<name>A0A813QTG7_9BILA</name>
<dbReference type="AlphaFoldDB" id="A0A813QTG7"/>
<proteinExistence type="predicted"/>
<gene>
    <name evidence="2" type="ORF">VCS650_LOCUS2401</name>
</gene>
<comment type="caution">
    <text evidence="2">The sequence shown here is derived from an EMBL/GenBank/DDBJ whole genome shotgun (WGS) entry which is preliminary data.</text>
</comment>
<protein>
    <recommendedName>
        <fullName evidence="1">C-type lectin domain-containing protein</fullName>
    </recommendedName>
</protein>
<dbReference type="SMART" id="SM00034">
    <property type="entry name" value="CLECT"/>
    <property type="match status" value="1"/>
</dbReference>
<dbReference type="EMBL" id="CAJNON010000012">
    <property type="protein sequence ID" value="CAF0771609.1"/>
    <property type="molecule type" value="Genomic_DNA"/>
</dbReference>
<dbReference type="SUPFAM" id="SSF56436">
    <property type="entry name" value="C-type lectin-like"/>
    <property type="match status" value="1"/>
</dbReference>
<dbReference type="Proteomes" id="UP000663891">
    <property type="component" value="Unassembled WGS sequence"/>
</dbReference>
<evidence type="ECO:0000259" key="1">
    <source>
        <dbReference type="PROSITE" id="PS50041"/>
    </source>
</evidence>
<evidence type="ECO:0000313" key="3">
    <source>
        <dbReference type="Proteomes" id="UP000663891"/>
    </source>
</evidence>
<feature type="domain" description="C-type lectin" evidence="1">
    <location>
        <begin position="501"/>
        <end position="653"/>
    </location>
</feature>
<accession>A0A813QTG7</accession>
<dbReference type="InterPro" id="IPR016187">
    <property type="entry name" value="CTDL_fold"/>
</dbReference>
<reference evidence="2" key="1">
    <citation type="submission" date="2021-02" db="EMBL/GenBank/DDBJ databases">
        <authorList>
            <person name="Nowell W R."/>
        </authorList>
    </citation>
    <scope>NUCLEOTIDE SEQUENCE</scope>
</reference>
<organism evidence="2 3">
    <name type="scientific">Adineta steineri</name>
    <dbReference type="NCBI Taxonomy" id="433720"/>
    <lineage>
        <taxon>Eukaryota</taxon>
        <taxon>Metazoa</taxon>
        <taxon>Spiralia</taxon>
        <taxon>Gnathifera</taxon>
        <taxon>Rotifera</taxon>
        <taxon>Eurotatoria</taxon>
        <taxon>Bdelloidea</taxon>
        <taxon>Adinetida</taxon>
        <taxon>Adinetidae</taxon>
        <taxon>Adineta</taxon>
    </lineage>
</organism>
<dbReference type="CDD" id="cd00037">
    <property type="entry name" value="CLECT"/>
    <property type="match status" value="1"/>
</dbReference>
<dbReference type="PROSITE" id="PS50041">
    <property type="entry name" value="C_TYPE_LECTIN_2"/>
    <property type="match status" value="1"/>
</dbReference>
<evidence type="ECO:0000313" key="2">
    <source>
        <dbReference type="EMBL" id="CAF0771609.1"/>
    </source>
</evidence>
<dbReference type="OrthoDB" id="9994724at2759"/>